<gene>
    <name evidence="2" type="ORF">EF294_03770</name>
</gene>
<organism evidence="2 3">
    <name type="scientific">Gordonia oryzae</name>
    <dbReference type="NCBI Taxonomy" id="2487349"/>
    <lineage>
        <taxon>Bacteria</taxon>
        <taxon>Bacillati</taxon>
        <taxon>Actinomycetota</taxon>
        <taxon>Actinomycetes</taxon>
        <taxon>Mycobacteriales</taxon>
        <taxon>Gordoniaceae</taxon>
        <taxon>Gordonia</taxon>
    </lineage>
</organism>
<name>A0A3N4GU64_9ACTN</name>
<feature type="region of interest" description="Disordered" evidence="1">
    <location>
        <begin position="1"/>
        <end position="23"/>
    </location>
</feature>
<dbReference type="EMBL" id="RKMH01000002">
    <property type="protein sequence ID" value="RPA65865.1"/>
    <property type="molecule type" value="Genomic_DNA"/>
</dbReference>
<dbReference type="AlphaFoldDB" id="A0A3N4GU64"/>
<evidence type="ECO:0000256" key="1">
    <source>
        <dbReference type="SAM" id="MobiDB-lite"/>
    </source>
</evidence>
<feature type="compositionally biased region" description="Basic and acidic residues" evidence="1">
    <location>
        <begin position="11"/>
        <end position="23"/>
    </location>
</feature>
<protein>
    <submittedName>
        <fullName evidence="2">Uncharacterized protein</fullName>
    </submittedName>
</protein>
<evidence type="ECO:0000313" key="2">
    <source>
        <dbReference type="EMBL" id="RPA65865.1"/>
    </source>
</evidence>
<reference evidence="2 3" key="1">
    <citation type="submission" date="2018-11" db="EMBL/GenBank/DDBJ databases">
        <title>Draft genome sequence of Gordonia sp. RS15-1S isolated from rice stems.</title>
        <authorList>
            <person name="Muangham S."/>
        </authorList>
    </citation>
    <scope>NUCLEOTIDE SEQUENCE [LARGE SCALE GENOMIC DNA]</scope>
    <source>
        <strain evidence="2 3">RS15-1S</strain>
    </source>
</reference>
<dbReference type="Proteomes" id="UP000267536">
    <property type="component" value="Unassembled WGS sequence"/>
</dbReference>
<comment type="caution">
    <text evidence="2">The sequence shown here is derived from an EMBL/GenBank/DDBJ whole genome shotgun (WGS) entry which is preliminary data.</text>
</comment>
<proteinExistence type="predicted"/>
<keyword evidence="3" id="KW-1185">Reference proteome</keyword>
<sequence length="62" mass="6647">MEQGTAVVVGDGRRQPPDRRPDAADEAIRAALERVGLAQRVEQLPPGLDTAIAATTLLRVEQ</sequence>
<evidence type="ECO:0000313" key="3">
    <source>
        <dbReference type="Proteomes" id="UP000267536"/>
    </source>
</evidence>
<accession>A0A3N4GU64</accession>